<dbReference type="AlphaFoldDB" id="A0A857KU19"/>
<accession>A0A857KU19</accession>
<dbReference type="PANTHER" id="PTHR46797">
    <property type="entry name" value="HTH-TYPE TRANSCRIPTIONAL REGULATOR"/>
    <property type="match status" value="1"/>
</dbReference>
<sequence length="96" mass="10393">MPAPDDRLNEAQLRVRRVRRQALAKALVTARHKAGLTQDQLADKSGLSRSAIARAEAGEASLSSDRFWDLAKALGIRPSALWLAAEADEAASRTLD</sequence>
<dbReference type="PANTHER" id="PTHR46797:SF1">
    <property type="entry name" value="METHYLPHOSPHONATE SYNTHASE"/>
    <property type="match status" value="1"/>
</dbReference>
<dbReference type="SMART" id="SM00530">
    <property type="entry name" value="HTH_XRE"/>
    <property type="match status" value="1"/>
</dbReference>
<evidence type="ECO:0000256" key="1">
    <source>
        <dbReference type="ARBA" id="ARBA00023125"/>
    </source>
</evidence>
<dbReference type="Pfam" id="PF01381">
    <property type="entry name" value="HTH_3"/>
    <property type="match status" value="1"/>
</dbReference>
<dbReference type="GO" id="GO:0005829">
    <property type="term" value="C:cytosol"/>
    <property type="evidence" value="ECO:0007669"/>
    <property type="project" value="TreeGrafter"/>
</dbReference>
<protein>
    <submittedName>
        <fullName evidence="2">Helix-turn-helix domain-containing protein</fullName>
    </submittedName>
</protein>
<dbReference type="CDD" id="cd00093">
    <property type="entry name" value="HTH_XRE"/>
    <property type="match status" value="1"/>
</dbReference>
<dbReference type="PROSITE" id="PS50943">
    <property type="entry name" value="HTH_CROC1"/>
    <property type="match status" value="1"/>
</dbReference>
<dbReference type="GO" id="GO:0003677">
    <property type="term" value="F:DNA binding"/>
    <property type="evidence" value="ECO:0007669"/>
    <property type="project" value="UniProtKB-KW"/>
</dbReference>
<dbReference type="InterPro" id="IPR010982">
    <property type="entry name" value="Lambda_DNA-bd_dom_sf"/>
</dbReference>
<dbReference type="GO" id="GO:0003700">
    <property type="term" value="F:DNA-binding transcription factor activity"/>
    <property type="evidence" value="ECO:0007669"/>
    <property type="project" value="TreeGrafter"/>
</dbReference>
<keyword evidence="1" id="KW-0238">DNA-binding</keyword>
<proteinExistence type="predicted"/>
<name>A0A857KU19_9ACTN</name>
<gene>
    <name evidence="2" type="ORF">GII30_02530</name>
</gene>
<dbReference type="EMBL" id="CP045810">
    <property type="protein sequence ID" value="QHN38203.1"/>
    <property type="molecule type" value="Genomic_DNA"/>
</dbReference>
<reference evidence="2" key="1">
    <citation type="journal article" date="2021" name="Nat. Microbiol.">
        <title>Cocultivation of an ultrasmall environmental parasitic bacterium with lytic ability against bacteria associated with wastewater foams.</title>
        <authorList>
            <person name="Batinovic S."/>
            <person name="Rose J.J.A."/>
            <person name="Ratcliffe J."/>
            <person name="Seviour R.J."/>
            <person name="Petrovski S."/>
        </authorList>
    </citation>
    <scope>NUCLEOTIDE SEQUENCE</scope>
    <source>
        <strain evidence="2">CON44</strain>
    </source>
</reference>
<dbReference type="InterPro" id="IPR050807">
    <property type="entry name" value="TransReg_Diox_bact_type"/>
</dbReference>
<dbReference type="InterPro" id="IPR001387">
    <property type="entry name" value="Cro/C1-type_HTH"/>
</dbReference>
<dbReference type="RefSeq" id="WP_005185175.1">
    <property type="nucleotide sequence ID" value="NZ_CP045804.1"/>
</dbReference>
<organism evidence="2">
    <name type="scientific">Gordonia amarae</name>
    <dbReference type="NCBI Taxonomy" id="36821"/>
    <lineage>
        <taxon>Bacteria</taxon>
        <taxon>Bacillati</taxon>
        <taxon>Actinomycetota</taxon>
        <taxon>Actinomycetes</taxon>
        <taxon>Mycobacteriales</taxon>
        <taxon>Gordoniaceae</taxon>
        <taxon>Gordonia</taxon>
    </lineage>
</organism>
<dbReference type="SUPFAM" id="SSF47413">
    <property type="entry name" value="lambda repressor-like DNA-binding domains"/>
    <property type="match status" value="1"/>
</dbReference>
<dbReference type="Gene3D" id="1.10.260.40">
    <property type="entry name" value="lambda repressor-like DNA-binding domains"/>
    <property type="match status" value="1"/>
</dbReference>
<evidence type="ECO:0000313" key="2">
    <source>
        <dbReference type="EMBL" id="QHN38203.1"/>
    </source>
</evidence>